<dbReference type="Gene3D" id="2.70.40.10">
    <property type="match status" value="1"/>
</dbReference>
<evidence type="ECO:0000256" key="3">
    <source>
        <dbReference type="ARBA" id="ARBA00022801"/>
    </source>
</evidence>
<name>A0ABR7NUS7_9FIRM</name>
<comment type="caution">
    <text evidence="7">The sequence shown here is derived from an EMBL/GenBank/DDBJ whole genome shotgun (WGS) entry which is preliminary data.</text>
</comment>
<dbReference type="RefSeq" id="WP_262427940.1">
    <property type="nucleotide sequence ID" value="NZ_JACRTJ010000025.1"/>
</dbReference>
<evidence type="ECO:0000256" key="5">
    <source>
        <dbReference type="ARBA" id="ARBA00047686"/>
    </source>
</evidence>
<protein>
    <recommendedName>
        <fullName evidence="2">dUTP diphosphatase</fullName>
        <ecNumber evidence="2">3.6.1.23</ecNumber>
    </recommendedName>
</protein>
<dbReference type="Pfam" id="PF00692">
    <property type="entry name" value="dUTPase"/>
    <property type="match status" value="1"/>
</dbReference>
<feature type="domain" description="dUTPase-like" evidence="6">
    <location>
        <begin position="38"/>
        <end position="168"/>
    </location>
</feature>
<dbReference type="PANTHER" id="PTHR11241:SF0">
    <property type="entry name" value="DEOXYURIDINE 5'-TRIPHOSPHATE NUCLEOTIDOHYDROLASE"/>
    <property type="match status" value="1"/>
</dbReference>
<accession>A0ABR7NUS7</accession>
<dbReference type="CDD" id="cd07557">
    <property type="entry name" value="trimeric_dUTPase"/>
    <property type="match status" value="1"/>
</dbReference>
<gene>
    <name evidence="7" type="ORF">H8708_11655</name>
</gene>
<keyword evidence="4" id="KW-0546">Nucleotide metabolism</keyword>
<dbReference type="InterPro" id="IPR029054">
    <property type="entry name" value="dUTPase-like"/>
</dbReference>
<evidence type="ECO:0000313" key="7">
    <source>
        <dbReference type="EMBL" id="MBC8599871.1"/>
    </source>
</evidence>
<proteinExistence type="inferred from homology"/>
<dbReference type="InterPro" id="IPR033704">
    <property type="entry name" value="dUTPase_trimeric"/>
</dbReference>
<dbReference type="InterPro" id="IPR008181">
    <property type="entry name" value="dUTPase"/>
</dbReference>
<evidence type="ECO:0000256" key="4">
    <source>
        <dbReference type="ARBA" id="ARBA00023080"/>
    </source>
</evidence>
<evidence type="ECO:0000256" key="2">
    <source>
        <dbReference type="ARBA" id="ARBA00012379"/>
    </source>
</evidence>
<dbReference type="EMBL" id="JACRTJ010000025">
    <property type="protein sequence ID" value="MBC8599871.1"/>
    <property type="molecule type" value="Genomic_DNA"/>
</dbReference>
<dbReference type="PANTHER" id="PTHR11241">
    <property type="entry name" value="DEOXYURIDINE 5'-TRIPHOSPHATE NUCLEOTIDOHYDROLASE"/>
    <property type="match status" value="1"/>
</dbReference>
<organism evidence="7 8">
    <name type="scientific">Enterocloster hominis</name>
    <name type="common">ex Liu et al. 2021</name>
    <dbReference type="NCBI Taxonomy" id="2763663"/>
    <lineage>
        <taxon>Bacteria</taxon>
        <taxon>Bacillati</taxon>
        <taxon>Bacillota</taxon>
        <taxon>Clostridia</taxon>
        <taxon>Lachnospirales</taxon>
        <taxon>Lachnospiraceae</taxon>
        <taxon>Enterocloster</taxon>
    </lineage>
</organism>
<comment type="similarity">
    <text evidence="1">Belongs to the dUTPase family.</text>
</comment>
<sequence>MKRIAKFEKISFKQFLTDWQSEHPDDSEDRIREIYDSVRLPRRATAGSAGYDFFAPAGFSLDPGQCTRILTGIRARIDDGWVLKIYPRSGLGFKYRLQLNNTVGIIDSDYYGSDNEGHIQIKLTNDSREGKRLEVKEGTGFAQGIFLEYGITVDDETTEERNGGFGSTTR</sequence>
<keyword evidence="8" id="KW-1185">Reference proteome</keyword>
<evidence type="ECO:0000256" key="1">
    <source>
        <dbReference type="ARBA" id="ARBA00006581"/>
    </source>
</evidence>
<comment type="catalytic activity">
    <reaction evidence="5">
        <text>dUTP + H2O = dUMP + diphosphate + H(+)</text>
        <dbReference type="Rhea" id="RHEA:10248"/>
        <dbReference type="ChEBI" id="CHEBI:15377"/>
        <dbReference type="ChEBI" id="CHEBI:15378"/>
        <dbReference type="ChEBI" id="CHEBI:33019"/>
        <dbReference type="ChEBI" id="CHEBI:61555"/>
        <dbReference type="ChEBI" id="CHEBI:246422"/>
        <dbReference type="EC" id="3.6.1.23"/>
    </reaction>
</comment>
<dbReference type="SUPFAM" id="SSF51283">
    <property type="entry name" value="dUTPase-like"/>
    <property type="match status" value="1"/>
</dbReference>
<keyword evidence="3" id="KW-0378">Hydrolase</keyword>
<dbReference type="Proteomes" id="UP000647491">
    <property type="component" value="Unassembled WGS sequence"/>
</dbReference>
<dbReference type="EC" id="3.6.1.23" evidence="2"/>
<reference evidence="7 8" key="1">
    <citation type="submission" date="2020-08" db="EMBL/GenBank/DDBJ databases">
        <title>Genome public.</title>
        <authorList>
            <person name="Liu C."/>
            <person name="Sun Q."/>
        </authorList>
    </citation>
    <scope>NUCLEOTIDE SEQUENCE [LARGE SCALE GENOMIC DNA]</scope>
    <source>
        <strain evidence="7 8">BX10</strain>
    </source>
</reference>
<evidence type="ECO:0000259" key="6">
    <source>
        <dbReference type="Pfam" id="PF00692"/>
    </source>
</evidence>
<evidence type="ECO:0000313" key="8">
    <source>
        <dbReference type="Proteomes" id="UP000647491"/>
    </source>
</evidence>
<dbReference type="InterPro" id="IPR036157">
    <property type="entry name" value="dUTPase-like_sf"/>
</dbReference>